<dbReference type="STRING" id="1137280.D777_00228"/>
<feature type="binding site" evidence="2">
    <location>
        <position position="30"/>
    </location>
    <ligand>
        <name>Mg(2+)</name>
        <dbReference type="ChEBI" id="CHEBI:18420"/>
        <label>3</label>
    </ligand>
</feature>
<comment type="function">
    <text evidence="2">Catalyzes the ATP-dependent phosphorylation of thiamine-monophosphate (TMP) to form thiamine-pyrophosphate (TPP), the active form of vitamin B1.</text>
</comment>
<dbReference type="RefSeq" id="WP_036134672.1">
    <property type="nucleotide sequence ID" value="NZ_ANIE01000010.1"/>
</dbReference>
<comment type="caution">
    <text evidence="5">The sequence shown here is derived from an EMBL/GenBank/DDBJ whole genome shotgun (WGS) entry which is preliminary data.</text>
</comment>
<feature type="binding site" evidence="2">
    <location>
        <position position="75"/>
    </location>
    <ligand>
        <name>Mg(2+)</name>
        <dbReference type="ChEBI" id="CHEBI:18420"/>
        <label>3</label>
    </ligand>
</feature>
<dbReference type="Pfam" id="PF00586">
    <property type="entry name" value="AIRS"/>
    <property type="match status" value="1"/>
</dbReference>
<feature type="binding site" evidence="2">
    <location>
        <position position="311"/>
    </location>
    <ligand>
        <name>substrate</name>
    </ligand>
</feature>
<dbReference type="InterPro" id="IPR036921">
    <property type="entry name" value="PurM-like_N_sf"/>
</dbReference>
<dbReference type="PIRSF" id="PIRSF005303">
    <property type="entry name" value="Thiam_monoph_kin"/>
    <property type="match status" value="1"/>
</dbReference>
<evidence type="ECO:0000256" key="1">
    <source>
        <dbReference type="ARBA" id="ARBA00022977"/>
    </source>
</evidence>
<keyword evidence="2" id="KW-0808">Transferase</keyword>
<dbReference type="Gene3D" id="3.90.650.10">
    <property type="entry name" value="PurM-like C-terminal domain"/>
    <property type="match status" value="1"/>
</dbReference>
<comment type="catalytic activity">
    <reaction evidence="2">
        <text>thiamine phosphate + ATP = thiamine diphosphate + ADP</text>
        <dbReference type="Rhea" id="RHEA:15913"/>
        <dbReference type="ChEBI" id="CHEBI:30616"/>
        <dbReference type="ChEBI" id="CHEBI:37575"/>
        <dbReference type="ChEBI" id="CHEBI:58937"/>
        <dbReference type="ChEBI" id="CHEBI:456216"/>
        <dbReference type="EC" id="2.7.4.16"/>
    </reaction>
</comment>
<dbReference type="OrthoDB" id="9802811at2"/>
<comment type="caution">
    <text evidence="2">Lacks conserved residue(s) required for the propagation of feature annotation.</text>
</comment>
<dbReference type="Proteomes" id="UP000035057">
    <property type="component" value="Unassembled WGS sequence"/>
</dbReference>
<dbReference type="InterPro" id="IPR016188">
    <property type="entry name" value="PurM-like_N"/>
</dbReference>
<feature type="binding site" evidence="2">
    <location>
        <position position="211"/>
    </location>
    <ligand>
        <name>ATP</name>
        <dbReference type="ChEBI" id="CHEBI:30616"/>
    </ligand>
</feature>
<dbReference type="GO" id="GO:0005524">
    <property type="term" value="F:ATP binding"/>
    <property type="evidence" value="ECO:0007669"/>
    <property type="project" value="UniProtKB-UniRule"/>
</dbReference>
<dbReference type="EMBL" id="ANIE01000010">
    <property type="protein sequence ID" value="KEF29723.1"/>
    <property type="molecule type" value="Genomic_DNA"/>
</dbReference>
<dbReference type="CDD" id="cd02194">
    <property type="entry name" value="ThiL"/>
    <property type="match status" value="1"/>
</dbReference>
<keyword evidence="2" id="KW-0479">Metal-binding</keyword>
<feature type="binding site" evidence="2">
    <location>
        <position position="75"/>
    </location>
    <ligand>
        <name>Mg(2+)</name>
        <dbReference type="ChEBI" id="CHEBI:18420"/>
        <label>4</label>
    </ligand>
</feature>
<dbReference type="InterPro" id="IPR010918">
    <property type="entry name" value="PurM-like_C_dom"/>
</dbReference>
<dbReference type="Gene3D" id="3.30.1330.10">
    <property type="entry name" value="PurM-like, N-terminal domain"/>
    <property type="match status" value="1"/>
</dbReference>
<evidence type="ECO:0000313" key="6">
    <source>
        <dbReference type="Proteomes" id="UP000035057"/>
    </source>
</evidence>
<evidence type="ECO:0000259" key="4">
    <source>
        <dbReference type="Pfam" id="PF02769"/>
    </source>
</evidence>
<keyword evidence="2" id="KW-0067">ATP-binding</keyword>
<keyword evidence="2" id="KW-0547">Nucleotide-binding</keyword>
<dbReference type="PATRIC" id="fig|1137280.3.peg.3378"/>
<evidence type="ECO:0000259" key="3">
    <source>
        <dbReference type="Pfam" id="PF00586"/>
    </source>
</evidence>
<dbReference type="NCBIfam" id="TIGR01379">
    <property type="entry name" value="thiL"/>
    <property type="match status" value="1"/>
</dbReference>
<protein>
    <recommendedName>
        <fullName evidence="2">Thiamine-monophosphate kinase</fullName>
        <shortName evidence="2">TMP kinase</shortName>
        <shortName evidence="2">Thiamine-phosphate kinase</shortName>
        <ecNumber evidence="2">2.7.4.16</ecNumber>
    </recommendedName>
</protein>
<dbReference type="PANTHER" id="PTHR30270:SF0">
    <property type="entry name" value="THIAMINE-MONOPHOSPHATE KINASE"/>
    <property type="match status" value="1"/>
</dbReference>
<reference evidence="5 6" key="1">
    <citation type="submission" date="2012-12" db="EMBL/GenBank/DDBJ databases">
        <title>Genome assembly of Marinobacter sp. AK21.</title>
        <authorList>
            <person name="Khatri I."/>
            <person name="Kumar R."/>
            <person name="Vaidya B."/>
            <person name="Subramanian S."/>
            <person name="Pinnaka A."/>
        </authorList>
    </citation>
    <scope>NUCLEOTIDE SEQUENCE [LARGE SCALE GENOMIC DNA]</scope>
    <source>
        <strain evidence="5 6">AK21</strain>
    </source>
</reference>
<comment type="miscellaneous">
    <text evidence="2">Reaction mechanism of ThiL seems to utilize a direct, inline transfer of the gamma-phosphate of ATP to TMP rather than a phosphorylated enzyme intermediate.</text>
</comment>
<name>A0A072MYE9_9GAMM</name>
<feature type="domain" description="PurM-like N-terminal" evidence="3">
    <location>
        <begin position="28"/>
        <end position="138"/>
    </location>
</feature>
<keyword evidence="2 5" id="KW-0418">Kinase</keyword>
<comment type="similarity">
    <text evidence="2">Belongs to the thiamine-monophosphate kinase family.</text>
</comment>
<feature type="binding site" evidence="2">
    <location>
        <position position="146"/>
    </location>
    <ligand>
        <name>ATP</name>
        <dbReference type="ChEBI" id="CHEBI:30616"/>
    </ligand>
</feature>
<dbReference type="AlphaFoldDB" id="A0A072MYE9"/>
<dbReference type="Pfam" id="PF02769">
    <property type="entry name" value="AIRS_C"/>
    <property type="match status" value="1"/>
</dbReference>
<evidence type="ECO:0000256" key="2">
    <source>
        <dbReference type="HAMAP-Rule" id="MF_02128"/>
    </source>
</evidence>
<accession>A0A072MYE9</accession>
<feature type="binding site" evidence="2">
    <location>
        <position position="212"/>
    </location>
    <ligand>
        <name>Mg(2+)</name>
        <dbReference type="ChEBI" id="CHEBI:18420"/>
        <label>5</label>
    </ligand>
</feature>
<dbReference type="SUPFAM" id="SSF55326">
    <property type="entry name" value="PurM N-terminal domain-like"/>
    <property type="match status" value="1"/>
</dbReference>
<feature type="binding site" evidence="2">
    <location>
        <position position="47"/>
    </location>
    <ligand>
        <name>Mg(2+)</name>
        <dbReference type="ChEBI" id="CHEBI:18420"/>
        <label>1</label>
    </ligand>
</feature>
<feature type="binding site" evidence="2">
    <location>
        <position position="122"/>
    </location>
    <ligand>
        <name>Mg(2+)</name>
        <dbReference type="ChEBI" id="CHEBI:18420"/>
        <label>1</label>
    </ligand>
</feature>
<dbReference type="GO" id="GO:0000287">
    <property type="term" value="F:magnesium ion binding"/>
    <property type="evidence" value="ECO:0007669"/>
    <property type="project" value="UniProtKB-UniRule"/>
</dbReference>
<dbReference type="UniPathway" id="UPA00060">
    <property type="reaction ID" value="UER00142"/>
</dbReference>
<sequence>MGEFELIQRYFRPLSHNRGSEALVLGIGDDCAVQRIPQGRDLVFSIDTMVEGVHFPTRYAPEKLAWRALAAATSDLAAMGANPVCFTLALTLPEPGEPWLDAFAKGLATASKAFGIALAGGDTTRGALSLSIQVHGTVPCGEAITRSGAQGGDLVCVSGTLGDAAGALRYLDSEIGGSDVSALLDRYHHPVPRLELGEALIGVASAAIDVSDGLIADLGHILASSDVGAEVDVYRLPLSSALKRLAGERAVEFALHGGDDYELCVTLPPGKWDELDESVRSALTVIGRIEERAGLRASGTGQQELVNLSGFDHFRSVK</sequence>
<feature type="binding site" evidence="2">
    <location>
        <position position="209"/>
    </location>
    <ligand>
        <name>Mg(2+)</name>
        <dbReference type="ChEBI" id="CHEBI:18420"/>
        <label>3</label>
    </ligand>
</feature>
<feature type="binding site" evidence="2">
    <location>
        <begin position="121"/>
        <end position="122"/>
    </location>
    <ligand>
        <name>ATP</name>
        <dbReference type="ChEBI" id="CHEBI:30616"/>
    </ligand>
</feature>
<feature type="binding site" evidence="2">
    <location>
        <position position="259"/>
    </location>
    <ligand>
        <name>substrate</name>
    </ligand>
</feature>
<feature type="binding site" evidence="2">
    <location>
        <position position="75"/>
    </location>
    <ligand>
        <name>Mg(2+)</name>
        <dbReference type="ChEBI" id="CHEBI:18420"/>
        <label>2</label>
    </ligand>
</feature>
<organism evidence="5 6">
    <name type="scientific">Marinobacter nitratireducens</name>
    <dbReference type="NCBI Taxonomy" id="1137280"/>
    <lineage>
        <taxon>Bacteria</taxon>
        <taxon>Pseudomonadati</taxon>
        <taxon>Pseudomonadota</taxon>
        <taxon>Gammaproteobacteria</taxon>
        <taxon>Pseudomonadales</taxon>
        <taxon>Marinobacteraceae</taxon>
        <taxon>Marinobacter</taxon>
    </lineage>
</organism>
<dbReference type="GO" id="GO:0009229">
    <property type="term" value="P:thiamine diphosphate biosynthetic process"/>
    <property type="evidence" value="ECO:0007669"/>
    <property type="project" value="UniProtKB-UniRule"/>
</dbReference>
<feature type="binding site" evidence="2">
    <location>
        <position position="45"/>
    </location>
    <ligand>
        <name>Mg(2+)</name>
        <dbReference type="ChEBI" id="CHEBI:18420"/>
        <label>4</label>
    </ligand>
</feature>
<dbReference type="SUPFAM" id="SSF56042">
    <property type="entry name" value="PurM C-terminal domain-like"/>
    <property type="match status" value="1"/>
</dbReference>
<feature type="domain" description="PurM-like C-terminal" evidence="4">
    <location>
        <begin position="194"/>
        <end position="296"/>
    </location>
</feature>
<dbReference type="PANTHER" id="PTHR30270">
    <property type="entry name" value="THIAMINE-MONOPHOSPHATE KINASE"/>
    <property type="match status" value="1"/>
</dbReference>
<dbReference type="HAMAP" id="MF_02128">
    <property type="entry name" value="TMP_kinase"/>
    <property type="match status" value="1"/>
</dbReference>
<keyword evidence="1 2" id="KW-0784">Thiamine biosynthesis</keyword>
<gene>
    <name evidence="2" type="primary">thiL</name>
    <name evidence="5" type="ORF">D777_00228</name>
</gene>
<keyword evidence="6" id="KW-1185">Reference proteome</keyword>
<dbReference type="InterPro" id="IPR006283">
    <property type="entry name" value="ThiL-like"/>
</dbReference>
<feature type="binding site" evidence="2">
    <location>
        <position position="54"/>
    </location>
    <ligand>
        <name>substrate</name>
    </ligand>
</feature>
<dbReference type="GO" id="GO:0009030">
    <property type="term" value="F:thiamine-phosphate kinase activity"/>
    <property type="evidence" value="ECO:0007669"/>
    <property type="project" value="UniProtKB-UniRule"/>
</dbReference>
<dbReference type="InterPro" id="IPR036676">
    <property type="entry name" value="PurM-like_C_sf"/>
</dbReference>
<comment type="pathway">
    <text evidence="2">Cofactor biosynthesis; thiamine diphosphate biosynthesis; thiamine diphosphate from thiamine phosphate: step 1/1.</text>
</comment>
<proteinExistence type="inferred from homology"/>
<evidence type="ECO:0000313" key="5">
    <source>
        <dbReference type="EMBL" id="KEF29723.1"/>
    </source>
</evidence>
<keyword evidence="2" id="KW-0460">Magnesium</keyword>
<feature type="binding site" evidence="2">
    <location>
        <position position="30"/>
    </location>
    <ligand>
        <name>Mg(2+)</name>
        <dbReference type="ChEBI" id="CHEBI:18420"/>
        <label>4</label>
    </ligand>
</feature>
<feature type="binding site" evidence="2">
    <location>
        <position position="47"/>
    </location>
    <ligand>
        <name>Mg(2+)</name>
        <dbReference type="ChEBI" id="CHEBI:18420"/>
        <label>2</label>
    </ligand>
</feature>
<dbReference type="EC" id="2.7.4.16" evidence="2"/>
<dbReference type="GO" id="GO:0009228">
    <property type="term" value="P:thiamine biosynthetic process"/>
    <property type="evidence" value="ECO:0007669"/>
    <property type="project" value="UniProtKB-KW"/>
</dbReference>